<dbReference type="InParanoid" id="A0A672FN38"/>
<dbReference type="SMART" id="SM00408">
    <property type="entry name" value="IGc2"/>
    <property type="match status" value="2"/>
</dbReference>
<dbReference type="InterPro" id="IPR036179">
    <property type="entry name" value="Ig-like_dom_sf"/>
</dbReference>
<dbReference type="PANTHER" id="PTHR46013">
    <property type="entry name" value="VASCULAR CELL ADHESION MOLECULE 1"/>
    <property type="match status" value="1"/>
</dbReference>
<protein>
    <submittedName>
        <fullName evidence="5">Sialoadhesin-like</fullName>
    </submittedName>
</protein>
<dbReference type="InterPro" id="IPR013106">
    <property type="entry name" value="Ig_V-set"/>
</dbReference>
<accession>A0A672FN38</accession>
<evidence type="ECO:0000256" key="3">
    <source>
        <dbReference type="SAM" id="SignalP"/>
    </source>
</evidence>
<reference evidence="5" key="3">
    <citation type="submission" date="2025-09" db="UniProtKB">
        <authorList>
            <consortium name="Ensembl"/>
        </authorList>
    </citation>
    <scope>IDENTIFICATION</scope>
</reference>
<feature type="domain" description="Ig-like" evidence="4">
    <location>
        <begin position="255"/>
        <end position="351"/>
    </location>
</feature>
<evidence type="ECO:0000313" key="6">
    <source>
        <dbReference type="Proteomes" id="UP000472267"/>
    </source>
</evidence>
<dbReference type="SUPFAM" id="SSF48726">
    <property type="entry name" value="Immunoglobulin"/>
    <property type="match status" value="3"/>
</dbReference>
<evidence type="ECO:0000259" key="4">
    <source>
        <dbReference type="PROSITE" id="PS50835"/>
    </source>
</evidence>
<dbReference type="InterPro" id="IPR007110">
    <property type="entry name" value="Ig-like_dom"/>
</dbReference>
<dbReference type="SMART" id="SM00409">
    <property type="entry name" value="IG"/>
    <property type="match status" value="3"/>
</dbReference>
<evidence type="ECO:0000313" key="5">
    <source>
        <dbReference type="Ensembl" id="ENSSFAP00005008391.1"/>
    </source>
</evidence>
<organism evidence="5 6">
    <name type="scientific">Salarias fasciatus</name>
    <name type="common">Jewelled blenny</name>
    <name type="synonym">Blennius fasciatus</name>
    <dbReference type="NCBI Taxonomy" id="181472"/>
    <lineage>
        <taxon>Eukaryota</taxon>
        <taxon>Metazoa</taxon>
        <taxon>Chordata</taxon>
        <taxon>Craniata</taxon>
        <taxon>Vertebrata</taxon>
        <taxon>Euteleostomi</taxon>
        <taxon>Actinopterygii</taxon>
        <taxon>Neopterygii</taxon>
        <taxon>Teleostei</taxon>
        <taxon>Neoteleostei</taxon>
        <taxon>Acanthomorphata</taxon>
        <taxon>Ovalentaria</taxon>
        <taxon>Blenniimorphae</taxon>
        <taxon>Blenniiformes</taxon>
        <taxon>Blennioidei</taxon>
        <taxon>Blenniidae</taxon>
        <taxon>Salariinae</taxon>
        <taxon>Salarias</taxon>
    </lineage>
</organism>
<keyword evidence="2" id="KW-1133">Transmembrane helix</keyword>
<dbReference type="Pfam" id="PF13895">
    <property type="entry name" value="Ig_2"/>
    <property type="match status" value="1"/>
</dbReference>
<dbReference type="RefSeq" id="XP_029959251.1">
    <property type="nucleotide sequence ID" value="XM_030103391.1"/>
</dbReference>
<keyword evidence="6" id="KW-1185">Reference proteome</keyword>
<evidence type="ECO:0000256" key="1">
    <source>
        <dbReference type="ARBA" id="ARBA00023319"/>
    </source>
</evidence>
<proteinExistence type="predicted"/>
<evidence type="ECO:0000256" key="2">
    <source>
        <dbReference type="SAM" id="Phobius"/>
    </source>
</evidence>
<keyword evidence="3" id="KW-0732">Signal</keyword>
<dbReference type="InterPro" id="IPR003599">
    <property type="entry name" value="Ig_sub"/>
</dbReference>
<keyword evidence="2" id="KW-0472">Membrane</keyword>
<dbReference type="Proteomes" id="UP000472267">
    <property type="component" value="Chromosome 11"/>
</dbReference>
<dbReference type="PROSITE" id="PS50835">
    <property type="entry name" value="IG_LIKE"/>
    <property type="match status" value="2"/>
</dbReference>
<dbReference type="AlphaFoldDB" id="A0A672FN38"/>
<feature type="transmembrane region" description="Helical" evidence="2">
    <location>
        <begin position="367"/>
        <end position="388"/>
    </location>
</feature>
<dbReference type="InterPro" id="IPR013151">
    <property type="entry name" value="Immunoglobulin_dom"/>
</dbReference>
<dbReference type="PANTHER" id="PTHR46013:SF4">
    <property type="entry name" value="B-CELL RECEPTOR CD22-RELATED"/>
    <property type="match status" value="1"/>
</dbReference>
<dbReference type="CDD" id="cd00096">
    <property type="entry name" value="Ig"/>
    <property type="match status" value="1"/>
</dbReference>
<dbReference type="Pfam" id="PF07686">
    <property type="entry name" value="V-set"/>
    <property type="match status" value="1"/>
</dbReference>
<dbReference type="GeneID" id="115397182"/>
<dbReference type="Ensembl" id="ENSSFAT00005008800.1">
    <property type="protein sequence ID" value="ENSSFAP00005008391.1"/>
    <property type="gene ID" value="ENSSFAG00005004898.1"/>
</dbReference>
<keyword evidence="2" id="KW-0812">Transmembrane</keyword>
<keyword evidence="1" id="KW-0393">Immunoglobulin domain</keyword>
<feature type="signal peptide" evidence="3">
    <location>
        <begin position="1"/>
        <end position="25"/>
    </location>
</feature>
<dbReference type="InterPro" id="IPR003598">
    <property type="entry name" value="Ig_sub2"/>
</dbReference>
<sequence>MKMPGGAAWWRRWLLLALSLKGVLAGDWSVHLPSGPICAEAGSSVVLPCSFDYPQSSNETGGEGRLSAQDGGGVAEQQIRVLSAMWCLENSRCVTPRYVFHSAGIFPEPSYQNRVQYLGQPGTNNCSLMLSDLRPSDSGNYVFYLVTSHPTEKMPEQSGIQLLVSGSGDAVTVLASPSGGISEGGAVSLACCSPAAAGPQAVFTWRRGSSLTHSGQVWKIAGATSDHSGSYYCQTQEADKVQKSSLLSVDVQYSPRNTTVSVFPPGELQDSLPATLTCSSSANPPVHTFTWYRGAACLPTADRSLHRGKPSRAAAAGSGLSNASITVEEYGQHCCVARNAHGSQTSSVVLRNTKASVVPSVSAAAKVALIAVAVGVLLAVIAIAVCFISRRRKSSRHQSYVLTATTSTQP</sequence>
<dbReference type="Pfam" id="PF00047">
    <property type="entry name" value="ig"/>
    <property type="match status" value="1"/>
</dbReference>
<feature type="chain" id="PRO_5025511736" evidence="3">
    <location>
        <begin position="26"/>
        <end position="410"/>
    </location>
</feature>
<dbReference type="OMA" id="QSCCFLI"/>
<reference evidence="5" key="2">
    <citation type="submission" date="2025-08" db="UniProtKB">
        <authorList>
            <consortium name="Ensembl"/>
        </authorList>
    </citation>
    <scope>IDENTIFICATION</scope>
</reference>
<dbReference type="InterPro" id="IPR013783">
    <property type="entry name" value="Ig-like_fold"/>
</dbReference>
<gene>
    <name evidence="5" type="primary">LOC115397182</name>
</gene>
<name>A0A672FN38_SALFA</name>
<feature type="domain" description="Ig-like" evidence="4">
    <location>
        <begin position="169"/>
        <end position="248"/>
    </location>
</feature>
<dbReference type="Gene3D" id="2.60.40.10">
    <property type="entry name" value="Immunoglobulins"/>
    <property type="match status" value="3"/>
</dbReference>
<reference evidence="5" key="1">
    <citation type="submission" date="2019-06" db="EMBL/GenBank/DDBJ databases">
        <authorList>
            <consortium name="Wellcome Sanger Institute Data Sharing"/>
        </authorList>
    </citation>
    <scope>NUCLEOTIDE SEQUENCE [LARGE SCALE GENOMIC DNA]</scope>
</reference>